<protein>
    <recommendedName>
        <fullName evidence="2">CAAX prenyl protease 2/Lysostaphin resistance protein A-like domain-containing protein</fullName>
    </recommendedName>
</protein>
<dbReference type="EMBL" id="BRYB01001536">
    <property type="protein sequence ID" value="GMI27997.1"/>
    <property type="molecule type" value="Genomic_DNA"/>
</dbReference>
<dbReference type="PANTHER" id="PTHR43592:SF15">
    <property type="entry name" value="CAAX AMINO TERMINAL PROTEASE FAMILY PROTEIN"/>
    <property type="match status" value="1"/>
</dbReference>
<evidence type="ECO:0000313" key="3">
    <source>
        <dbReference type="EMBL" id="GMI27997.1"/>
    </source>
</evidence>
<keyword evidence="1" id="KW-0472">Membrane</keyword>
<dbReference type="PANTHER" id="PTHR43592">
    <property type="entry name" value="CAAX AMINO TERMINAL PROTEASE"/>
    <property type="match status" value="1"/>
</dbReference>
<feature type="transmembrane region" description="Helical" evidence="1">
    <location>
        <begin position="100"/>
        <end position="119"/>
    </location>
</feature>
<keyword evidence="1" id="KW-0812">Transmembrane</keyword>
<gene>
    <name evidence="3" type="ORF">TeGR_g8806</name>
</gene>
<dbReference type="Pfam" id="PF02517">
    <property type="entry name" value="Rce1-like"/>
    <property type="match status" value="1"/>
</dbReference>
<keyword evidence="1" id="KW-1133">Transmembrane helix</keyword>
<evidence type="ECO:0000313" key="4">
    <source>
        <dbReference type="Proteomes" id="UP001165060"/>
    </source>
</evidence>
<proteinExistence type="predicted"/>
<reference evidence="3 4" key="1">
    <citation type="journal article" date="2023" name="Commun. Biol.">
        <title>Genome analysis of Parmales, the sister group of diatoms, reveals the evolutionary specialization of diatoms from phago-mixotrophs to photoautotrophs.</title>
        <authorList>
            <person name="Ban H."/>
            <person name="Sato S."/>
            <person name="Yoshikawa S."/>
            <person name="Yamada K."/>
            <person name="Nakamura Y."/>
            <person name="Ichinomiya M."/>
            <person name="Sato N."/>
            <person name="Blanc-Mathieu R."/>
            <person name="Endo H."/>
            <person name="Kuwata A."/>
            <person name="Ogata H."/>
        </authorList>
    </citation>
    <scope>NUCLEOTIDE SEQUENCE [LARGE SCALE GENOMIC DNA]</scope>
</reference>
<feature type="transmembrane region" description="Helical" evidence="1">
    <location>
        <begin position="225"/>
        <end position="244"/>
    </location>
</feature>
<comment type="caution">
    <text evidence="3">The sequence shown here is derived from an EMBL/GenBank/DDBJ whole genome shotgun (WGS) entry which is preliminary data.</text>
</comment>
<organism evidence="3 4">
    <name type="scientific">Tetraparma gracilis</name>
    <dbReference type="NCBI Taxonomy" id="2962635"/>
    <lineage>
        <taxon>Eukaryota</taxon>
        <taxon>Sar</taxon>
        <taxon>Stramenopiles</taxon>
        <taxon>Ochrophyta</taxon>
        <taxon>Bolidophyceae</taxon>
        <taxon>Parmales</taxon>
        <taxon>Triparmaceae</taxon>
        <taxon>Tetraparma</taxon>
    </lineage>
</organism>
<feature type="transmembrane region" description="Helical" evidence="1">
    <location>
        <begin position="144"/>
        <end position="162"/>
    </location>
</feature>
<accession>A0ABQ6ML91</accession>
<feature type="transmembrane region" description="Helical" evidence="1">
    <location>
        <begin position="251"/>
        <end position="268"/>
    </location>
</feature>
<keyword evidence="4" id="KW-1185">Reference proteome</keyword>
<evidence type="ECO:0000256" key="1">
    <source>
        <dbReference type="SAM" id="Phobius"/>
    </source>
</evidence>
<dbReference type="Proteomes" id="UP001165060">
    <property type="component" value="Unassembled WGS sequence"/>
</dbReference>
<name>A0ABQ6ML91_9STRA</name>
<feature type="domain" description="CAAX prenyl protease 2/Lysostaphin resistance protein A-like" evidence="2">
    <location>
        <begin position="200"/>
        <end position="285"/>
    </location>
</feature>
<evidence type="ECO:0000259" key="2">
    <source>
        <dbReference type="Pfam" id="PF02517"/>
    </source>
</evidence>
<dbReference type="InterPro" id="IPR003675">
    <property type="entry name" value="Rce1/LyrA-like_dom"/>
</dbReference>
<sequence length="290" mass="32060">MQYPLLALMFALHCRFAVDRFVGSFRLELLVGAFSAVFFAVKTKATPASCALPPWSVTREDKSAAPTVFFSLLFVYGVAATSTIRFSSFVKILDGEMRNVIMQVFSTLAWAIPSSVAMFRSLNFAPSEDTTARWFGFDLRQKNLAWWVFGFFSMNLLAEHYMQKLSIGLSRLLLPAVAIAGPDLQTKAVLVSSFSGVAYCIRLFSACVLAPVWEELLYRGFVMPALGQVLPLKAAVLLSSLLFAAHHQSAVHFLGLTSCGLAAGWLTVKTHNLWPSMLLHALWNTRASLF</sequence>
<feature type="transmembrane region" description="Helical" evidence="1">
    <location>
        <begin position="68"/>
        <end position="88"/>
    </location>
</feature>